<protein>
    <submittedName>
        <fullName evidence="1">Uncharacterized protein</fullName>
    </submittedName>
</protein>
<sequence>MTKSQYIQELKKIEHILKSKSTNSITWNESEYWFHVESNKSHENYIWIQYEFDEIRVGVGPVYEYFSDKYEGREYIKGLKRFIQLLTNPLNMIFHYRGDFNYRTEYYLNGKNKDELIGISIKWLYPFWKKKTIKSQIQNPIISEAELNYVP</sequence>
<accession>A0AAX1N6Q1</accession>
<reference evidence="1 2" key="1">
    <citation type="submission" date="2021-05" db="EMBL/GenBank/DDBJ databases">
        <title>Comparative genomic studies on the polysaccharide-degrading batcterial strains of the Flammeovirga genus.</title>
        <authorList>
            <person name="Zewei F."/>
            <person name="Zheng Z."/>
            <person name="Yu L."/>
            <person name="Ruyue G."/>
            <person name="Yanhong M."/>
            <person name="Yuanyuan C."/>
            <person name="Jingyan G."/>
            <person name="Wenjun H."/>
        </authorList>
    </citation>
    <scope>NUCLEOTIDE SEQUENCE [LARGE SCALE GENOMIC DNA]</scope>
    <source>
        <strain evidence="1 2">NBRC:100898</strain>
    </source>
</reference>
<organism evidence="1 2">
    <name type="scientific">Flammeovirga yaeyamensis</name>
    <dbReference type="NCBI Taxonomy" id="367791"/>
    <lineage>
        <taxon>Bacteria</taxon>
        <taxon>Pseudomonadati</taxon>
        <taxon>Bacteroidota</taxon>
        <taxon>Cytophagia</taxon>
        <taxon>Cytophagales</taxon>
        <taxon>Flammeovirgaceae</taxon>
        <taxon>Flammeovirga</taxon>
    </lineage>
</organism>
<dbReference type="AlphaFoldDB" id="A0AAX1N6Q1"/>
<keyword evidence="2" id="KW-1185">Reference proteome</keyword>
<gene>
    <name evidence="1" type="ORF">KMW28_06075</name>
</gene>
<dbReference type="KEGG" id="fya:KMW28_06075"/>
<evidence type="ECO:0000313" key="2">
    <source>
        <dbReference type="Proteomes" id="UP000678679"/>
    </source>
</evidence>
<evidence type="ECO:0000313" key="1">
    <source>
        <dbReference type="EMBL" id="QWG03145.1"/>
    </source>
</evidence>
<name>A0AAX1N6Q1_9BACT</name>
<proteinExistence type="predicted"/>
<dbReference type="EMBL" id="CP076132">
    <property type="protein sequence ID" value="QWG03145.1"/>
    <property type="molecule type" value="Genomic_DNA"/>
</dbReference>
<dbReference type="RefSeq" id="WP_169664165.1">
    <property type="nucleotide sequence ID" value="NZ_CP076132.1"/>
</dbReference>
<dbReference type="Proteomes" id="UP000678679">
    <property type="component" value="Chromosome 1"/>
</dbReference>